<feature type="repeat" description="RCC1" evidence="1">
    <location>
        <begin position="73"/>
        <end position="126"/>
    </location>
</feature>
<dbReference type="Pfam" id="PF00415">
    <property type="entry name" value="RCC1"/>
    <property type="match status" value="3"/>
</dbReference>
<dbReference type="AlphaFoldDB" id="A0A8H7ZMJ8"/>
<feature type="non-terminal residue" evidence="3">
    <location>
        <position position="1"/>
    </location>
</feature>
<dbReference type="PRINTS" id="PR00633">
    <property type="entry name" value="RCCNDNSATION"/>
</dbReference>
<evidence type="ECO:0000256" key="1">
    <source>
        <dbReference type="PROSITE-ProRule" id="PRU00235"/>
    </source>
</evidence>
<organism evidence="3 4">
    <name type="scientific">Olpidium bornovanus</name>
    <dbReference type="NCBI Taxonomy" id="278681"/>
    <lineage>
        <taxon>Eukaryota</taxon>
        <taxon>Fungi</taxon>
        <taxon>Fungi incertae sedis</taxon>
        <taxon>Olpidiomycota</taxon>
        <taxon>Olpidiomycotina</taxon>
        <taxon>Olpidiomycetes</taxon>
        <taxon>Olpidiales</taxon>
        <taxon>Olpidiaceae</taxon>
        <taxon>Olpidium</taxon>
    </lineage>
</organism>
<dbReference type="SUPFAM" id="SSF50985">
    <property type="entry name" value="RCC1/BLIP-II"/>
    <property type="match status" value="1"/>
</dbReference>
<dbReference type="OrthoDB" id="61110at2759"/>
<feature type="repeat" description="RCC1" evidence="1">
    <location>
        <begin position="215"/>
        <end position="271"/>
    </location>
</feature>
<feature type="repeat" description="RCC1" evidence="1">
    <location>
        <begin position="127"/>
        <end position="176"/>
    </location>
</feature>
<feature type="compositionally biased region" description="Pro residues" evidence="2">
    <location>
        <begin position="35"/>
        <end position="53"/>
    </location>
</feature>
<dbReference type="PANTHER" id="PTHR45982">
    <property type="entry name" value="REGULATOR OF CHROMOSOME CONDENSATION"/>
    <property type="match status" value="1"/>
</dbReference>
<dbReference type="Gene3D" id="2.130.10.30">
    <property type="entry name" value="Regulator of chromosome condensation 1/beta-lactamase-inhibitor protein II"/>
    <property type="match status" value="1"/>
</dbReference>
<dbReference type="PROSITE" id="PS50012">
    <property type="entry name" value="RCC1_3"/>
    <property type="match status" value="3"/>
</dbReference>
<protein>
    <submittedName>
        <fullName evidence="3">Regulator of chromosome condensation 1/beta-lactamase-inhibitor protein II</fullName>
    </submittedName>
</protein>
<evidence type="ECO:0000256" key="2">
    <source>
        <dbReference type="SAM" id="MobiDB-lite"/>
    </source>
</evidence>
<dbReference type="InterPro" id="IPR051553">
    <property type="entry name" value="Ran_GTPase-activating"/>
</dbReference>
<name>A0A8H7ZMJ8_9FUNG</name>
<dbReference type="PANTHER" id="PTHR45982:SF1">
    <property type="entry name" value="REGULATOR OF CHROMOSOME CONDENSATION"/>
    <property type="match status" value="1"/>
</dbReference>
<evidence type="ECO:0000313" key="4">
    <source>
        <dbReference type="Proteomes" id="UP000673691"/>
    </source>
</evidence>
<dbReference type="EMBL" id="JAEFCI010012691">
    <property type="protein sequence ID" value="KAG5455851.1"/>
    <property type="molecule type" value="Genomic_DNA"/>
</dbReference>
<feature type="region of interest" description="Disordered" evidence="2">
    <location>
        <begin position="22"/>
        <end position="56"/>
    </location>
</feature>
<accession>A0A8H7ZMJ8</accession>
<sequence>AVASGNIRRPLIFSFFGQLSPVTTTKDKGKGRAAPSPPPPPPAKRPTAPPGAPRMPKNAVELLPLARRRTVEGEVFTFGTGEMGQLGLGEDCIQRKKPMPLGHLNADEKVVDLAVGGMHTLALTNKGEVYSWGVNDNGALGRDGDENYPEKVEGLEGVDVVSIAAGDSISCAISNTGRLYMWGSFRGQVFCRLRPHARMVTNGGGERAACWTTSDANATFGPEQKGGNGLLGFTKDNRGMQKVPQLMEYFLNVNIVQVAAGDDHVLALTSLGEVY</sequence>
<dbReference type="InterPro" id="IPR000408">
    <property type="entry name" value="Reg_chr_condens"/>
</dbReference>
<keyword evidence="4" id="KW-1185">Reference proteome</keyword>
<feature type="non-terminal residue" evidence="3">
    <location>
        <position position="275"/>
    </location>
</feature>
<dbReference type="Proteomes" id="UP000673691">
    <property type="component" value="Unassembled WGS sequence"/>
</dbReference>
<proteinExistence type="predicted"/>
<gene>
    <name evidence="3" type="ORF">BJ554DRAFT_4582</name>
</gene>
<comment type="caution">
    <text evidence="3">The sequence shown here is derived from an EMBL/GenBank/DDBJ whole genome shotgun (WGS) entry which is preliminary data.</text>
</comment>
<reference evidence="3 4" key="1">
    <citation type="journal article" name="Sci. Rep.">
        <title>Genome-scale phylogenetic analyses confirm Olpidium as the closest living zoosporic fungus to the non-flagellated, terrestrial fungi.</title>
        <authorList>
            <person name="Chang Y."/>
            <person name="Rochon D."/>
            <person name="Sekimoto S."/>
            <person name="Wang Y."/>
            <person name="Chovatia M."/>
            <person name="Sandor L."/>
            <person name="Salamov A."/>
            <person name="Grigoriev I.V."/>
            <person name="Stajich J.E."/>
            <person name="Spatafora J.W."/>
        </authorList>
    </citation>
    <scope>NUCLEOTIDE SEQUENCE [LARGE SCALE GENOMIC DNA]</scope>
    <source>
        <strain evidence="3">S191</strain>
    </source>
</reference>
<dbReference type="InterPro" id="IPR009091">
    <property type="entry name" value="RCC1/BLIP-II"/>
</dbReference>
<evidence type="ECO:0000313" key="3">
    <source>
        <dbReference type="EMBL" id="KAG5455851.1"/>
    </source>
</evidence>